<comment type="caution">
    <text evidence="3">The sequence shown here is derived from an EMBL/GenBank/DDBJ whole genome shotgun (WGS) entry which is preliminary data.</text>
</comment>
<keyword evidence="4" id="KW-1185">Reference proteome</keyword>
<evidence type="ECO:0000313" key="3">
    <source>
        <dbReference type="EMBL" id="KAK0489665.1"/>
    </source>
</evidence>
<dbReference type="AlphaFoldDB" id="A0AA39PTA3"/>
<accession>A0AA39PTA3</accession>
<gene>
    <name evidence="3" type="ORF">EDD18DRAFT_1334898</name>
</gene>
<sequence length="273" mass="30937">MSVTLPEHQNRQQVNRTSLSADSRCKVAFTQIHAQVRVTANGLFALGHRQSAVDVTDKTQQISANCRCRHRFLAVTILSHFKPGIIVKTLDKTIEETYLQYDKHKDILDESAGLEDRINRLRVEAFNLQERHLQAYDEVSLTDLRSWRCLVGETKDIWVEARQRQREIVELKEELQAHMPRNQHLGHSGTGSRQVWGTTVKERERRSGAENLMEVPLFERVATSIQPPAVQKVKDTGSTPGHGFPDSSPTPRADSVHHRRLSGSANVLQEISG</sequence>
<feature type="region of interest" description="Disordered" evidence="2">
    <location>
        <begin position="226"/>
        <end position="273"/>
    </location>
</feature>
<feature type="non-terminal residue" evidence="3">
    <location>
        <position position="273"/>
    </location>
</feature>
<keyword evidence="1" id="KW-0175">Coiled coil</keyword>
<dbReference type="Proteomes" id="UP001175228">
    <property type="component" value="Unassembled WGS sequence"/>
</dbReference>
<name>A0AA39PTA3_9AGAR</name>
<proteinExistence type="predicted"/>
<organism evidence="3 4">
    <name type="scientific">Armillaria luteobubalina</name>
    <dbReference type="NCBI Taxonomy" id="153913"/>
    <lineage>
        <taxon>Eukaryota</taxon>
        <taxon>Fungi</taxon>
        <taxon>Dikarya</taxon>
        <taxon>Basidiomycota</taxon>
        <taxon>Agaricomycotina</taxon>
        <taxon>Agaricomycetes</taxon>
        <taxon>Agaricomycetidae</taxon>
        <taxon>Agaricales</taxon>
        <taxon>Marasmiineae</taxon>
        <taxon>Physalacriaceae</taxon>
        <taxon>Armillaria</taxon>
    </lineage>
</organism>
<reference evidence="3" key="1">
    <citation type="submission" date="2023-06" db="EMBL/GenBank/DDBJ databases">
        <authorList>
            <consortium name="Lawrence Berkeley National Laboratory"/>
            <person name="Ahrendt S."/>
            <person name="Sahu N."/>
            <person name="Indic B."/>
            <person name="Wong-Bajracharya J."/>
            <person name="Merenyi Z."/>
            <person name="Ke H.-M."/>
            <person name="Monk M."/>
            <person name="Kocsube S."/>
            <person name="Drula E."/>
            <person name="Lipzen A."/>
            <person name="Balint B."/>
            <person name="Henrissat B."/>
            <person name="Andreopoulos B."/>
            <person name="Martin F.M."/>
            <person name="Harder C.B."/>
            <person name="Rigling D."/>
            <person name="Ford K.L."/>
            <person name="Foster G.D."/>
            <person name="Pangilinan J."/>
            <person name="Papanicolaou A."/>
            <person name="Barry K."/>
            <person name="LaButti K."/>
            <person name="Viragh M."/>
            <person name="Koriabine M."/>
            <person name="Yan M."/>
            <person name="Riley R."/>
            <person name="Champramary S."/>
            <person name="Plett K.L."/>
            <person name="Tsai I.J."/>
            <person name="Slot J."/>
            <person name="Sipos G."/>
            <person name="Plett J."/>
            <person name="Nagy L.G."/>
            <person name="Grigoriev I.V."/>
        </authorList>
    </citation>
    <scope>NUCLEOTIDE SEQUENCE</scope>
    <source>
        <strain evidence="3">HWK02</strain>
    </source>
</reference>
<protein>
    <submittedName>
        <fullName evidence="3">Uncharacterized protein</fullName>
    </submittedName>
</protein>
<evidence type="ECO:0000256" key="1">
    <source>
        <dbReference type="SAM" id="Coils"/>
    </source>
</evidence>
<dbReference type="EMBL" id="JAUEPU010000037">
    <property type="protein sequence ID" value="KAK0489665.1"/>
    <property type="molecule type" value="Genomic_DNA"/>
</dbReference>
<feature type="coiled-coil region" evidence="1">
    <location>
        <begin position="104"/>
        <end position="131"/>
    </location>
</feature>
<evidence type="ECO:0000256" key="2">
    <source>
        <dbReference type="SAM" id="MobiDB-lite"/>
    </source>
</evidence>
<feature type="compositionally biased region" description="Polar residues" evidence="2">
    <location>
        <begin position="263"/>
        <end position="273"/>
    </location>
</feature>
<evidence type="ECO:0000313" key="4">
    <source>
        <dbReference type="Proteomes" id="UP001175228"/>
    </source>
</evidence>